<sequence length="131" mass="13712">MSVEAIAASVAAPPPRVTDLGPAMPQAPQLGTQVQFESAMHQATAPQAVAASHDVPPAVKGMLDTLDKVDGEAKGIADYARGAEQSDGKLTPGEIVQLTMRCQEFAFHAQLSSSIANRSSDGIQQLFRQQG</sequence>
<dbReference type="Proteomes" id="UP000292085">
    <property type="component" value="Unassembled WGS sequence"/>
</dbReference>
<dbReference type="OrthoDB" id="7565554at2"/>
<dbReference type="AlphaFoldDB" id="A0A4Q6Y791"/>
<dbReference type="RefSeq" id="WP_130155969.1">
    <property type="nucleotide sequence ID" value="NZ_SGIS01000008.1"/>
</dbReference>
<proteinExistence type="predicted"/>
<protein>
    <submittedName>
        <fullName evidence="1">Uncharacterized protein</fullName>
    </submittedName>
</protein>
<comment type="caution">
    <text evidence="1">The sequence shown here is derived from an EMBL/GenBank/DDBJ whole genome shotgun (WGS) entry which is preliminary data.</text>
</comment>
<evidence type="ECO:0000313" key="1">
    <source>
        <dbReference type="EMBL" id="RZF65136.1"/>
    </source>
</evidence>
<evidence type="ECO:0000313" key="2">
    <source>
        <dbReference type="Proteomes" id="UP000292085"/>
    </source>
</evidence>
<accession>A0A4Q6Y791</accession>
<organism evidence="1 2">
    <name type="scientific">Sphingomonas populi</name>
    <dbReference type="NCBI Taxonomy" id="2484750"/>
    <lineage>
        <taxon>Bacteria</taxon>
        <taxon>Pseudomonadati</taxon>
        <taxon>Pseudomonadota</taxon>
        <taxon>Alphaproteobacteria</taxon>
        <taxon>Sphingomonadales</taxon>
        <taxon>Sphingomonadaceae</taxon>
        <taxon>Sphingomonas</taxon>
    </lineage>
</organism>
<dbReference type="EMBL" id="SGIS01000008">
    <property type="protein sequence ID" value="RZF65136.1"/>
    <property type="molecule type" value="Genomic_DNA"/>
</dbReference>
<name>A0A4Q6Y791_9SPHN</name>
<reference evidence="1 2" key="1">
    <citation type="submission" date="2019-02" db="EMBL/GenBank/DDBJ databases">
        <authorList>
            <person name="Li Y."/>
        </authorList>
    </citation>
    <scope>NUCLEOTIDE SEQUENCE [LARGE SCALE GENOMIC DNA]</scope>
    <source>
        <strain evidence="1 2">3-7</strain>
    </source>
</reference>
<keyword evidence="2" id="KW-1185">Reference proteome</keyword>
<gene>
    <name evidence="1" type="ORF">EWE75_07130</name>
</gene>